<dbReference type="InterPro" id="IPR017850">
    <property type="entry name" value="Alkaline_phosphatase_core_sf"/>
</dbReference>
<comment type="PTM">
    <text evidence="7">The conversion to 3-oxoalanine (also known as C-formylglycine, FGly), of a serine or cysteine residue in prokaryotes and of a cysteine residue in eukaryotes, is critical for catalytic activity.</text>
</comment>
<evidence type="ECO:0000313" key="10">
    <source>
        <dbReference type="Proteomes" id="UP000823636"/>
    </source>
</evidence>
<evidence type="ECO:0000256" key="1">
    <source>
        <dbReference type="ARBA" id="ARBA00001913"/>
    </source>
</evidence>
<dbReference type="Proteomes" id="UP000823636">
    <property type="component" value="Unassembled WGS sequence"/>
</dbReference>
<keyword evidence="4" id="KW-0732">Signal</keyword>
<dbReference type="PANTHER" id="PTHR42693">
    <property type="entry name" value="ARYLSULFATASE FAMILY MEMBER"/>
    <property type="match status" value="1"/>
</dbReference>
<dbReference type="InterPro" id="IPR024607">
    <property type="entry name" value="Sulfatase_CS"/>
</dbReference>
<evidence type="ECO:0000259" key="8">
    <source>
        <dbReference type="Pfam" id="PF00884"/>
    </source>
</evidence>
<reference evidence="9" key="2">
    <citation type="journal article" date="2021" name="PeerJ">
        <title>Extensive microbial diversity within the chicken gut microbiome revealed by metagenomics and culture.</title>
        <authorList>
            <person name="Gilroy R."/>
            <person name="Ravi A."/>
            <person name="Getino M."/>
            <person name="Pursley I."/>
            <person name="Horton D.L."/>
            <person name="Alikhan N.F."/>
            <person name="Baker D."/>
            <person name="Gharbi K."/>
            <person name="Hall N."/>
            <person name="Watson M."/>
            <person name="Adriaenssens E.M."/>
            <person name="Foster-Nyarko E."/>
            <person name="Jarju S."/>
            <person name="Secka A."/>
            <person name="Antonio M."/>
            <person name="Oren A."/>
            <person name="Chaudhuri R.R."/>
            <person name="La Ragione R."/>
            <person name="Hildebrand F."/>
            <person name="Pallen M.J."/>
        </authorList>
    </citation>
    <scope>NUCLEOTIDE SEQUENCE</scope>
    <source>
        <strain evidence="9">G3-4614</strain>
    </source>
</reference>
<feature type="modified residue" description="3-oxoalanine (Ser)" evidence="7">
    <location>
        <position position="84"/>
    </location>
</feature>
<organism evidence="9 10">
    <name type="scientific">Candidatus Caccoplasma merdipullorum</name>
    <dbReference type="NCBI Taxonomy" id="2840718"/>
    <lineage>
        <taxon>Bacteria</taxon>
        <taxon>Pseudomonadati</taxon>
        <taxon>Bacteroidota</taxon>
        <taxon>Bacteroidia</taxon>
        <taxon>Bacteroidales</taxon>
        <taxon>Bacteroidaceae</taxon>
        <taxon>Bacteroidaceae incertae sedis</taxon>
        <taxon>Candidatus Caccoplasma</taxon>
    </lineage>
</organism>
<dbReference type="PROSITE" id="PS00523">
    <property type="entry name" value="SULFATASE_1"/>
    <property type="match status" value="1"/>
</dbReference>
<dbReference type="InterPro" id="IPR000917">
    <property type="entry name" value="Sulfatase_N"/>
</dbReference>
<dbReference type="Gene3D" id="3.40.720.10">
    <property type="entry name" value="Alkaline Phosphatase, subunit A"/>
    <property type="match status" value="1"/>
</dbReference>
<evidence type="ECO:0000256" key="6">
    <source>
        <dbReference type="ARBA" id="ARBA00022837"/>
    </source>
</evidence>
<dbReference type="AlphaFoldDB" id="A0A9D9E151"/>
<name>A0A9D9E151_9BACT</name>
<dbReference type="EMBL" id="JADIMW010000003">
    <property type="protein sequence ID" value="MBO8437306.1"/>
    <property type="molecule type" value="Genomic_DNA"/>
</dbReference>
<keyword evidence="5" id="KW-0378">Hydrolase</keyword>
<comment type="similarity">
    <text evidence="2">Belongs to the sulfatase family.</text>
</comment>
<proteinExistence type="inferred from homology"/>
<dbReference type="Pfam" id="PF00884">
    <property type="entry name" value="Sulfatase"/>
    <property type="match status" value="1"/>
</dbReference>
<gene>
    <name evidence="9" type="ORF">IAC54_00190</name>
</gene>
<feature type="domain" description="Sulfatase N-terminal" evidence="8">
    <location>
        <begin position="30"/>
        <end position="390"/>
    </location>
</feature>
<dbReference type="GO" id="GO:0004065">
    <property type="term" value="F:arylsulfatase activity"/>
    <property type="evidence" value="ECO:0007669"/>
    <property type="project" value="TreeGrafter"/>
</dbReference>
<dbReference type="SUPFAM" id="SSF53649">
    <property type="entry name" value="Alkaline phosphatase-like"/>
    <property type="match status" value="1"/>
</dbReference>
<accession>A0A9D9E151</accession>
<dbReference type="Gene3D" id="3.30.1120.10">
    <property type="match status" value="1"/>
</dbReference>
<comment type="caution">
    <text evidence="9">The sequence shown here is derived from an EMBL/GenBank/DDBJ whole genome shotgun (WGS) entry which is preliminary data.</text>
</comment>
<keyword evidence="6" id="KW-0106">Calcium</keyword>
<dbReference type="FunFam" id="3.40.720.10:FF:000101">
    <property type="entry name" value="Secreted sulfatase ydeN"/>
    <property type="match status" value="1"/>
</dbReference>
<evidence type="ECO:0000256" key="4">
    <source>
        <dbReference type="ARBA" id="ARBA00022729"/>
    </source>
</evidence>
<dbReference type="InterPro" id="IPR050738">
    <property type="entry name" value="Sulfatase"/>
</dbReference>
<sequence>MNINKPLLYSFVLGSSIVSATDLHAETDKPNIIFFLVDDMGWQDTSLPFWTEKTPYNMIYETPNMERLAERGMMFTQAYANSISSPSRCSLLTGCNSARHCVTNWTLHKDQSTDGNNEKIIPPEWNVNGICQTSGIPRTFRATSFVQILKDNGYHTIHCGKAHFGAIDTPGENPHHFGFEVNIAGHAAGGLASYLGEQNFGNKTDGTESSPFAVPGLEEYWGKDIFVTEALTVEAKKALDKAKKLGQPFFLYMSHYAVHVPYDKDMRYYGKYRNEKGLTENEAAYASLIEGMDKSLGDIMDWLEENDMADNTIVIFMSDNGGLAAESWSRDGELHTQNAPLSSGKGSAREGGIREPMIVAWPGMVEAGSKCDSYVIIEDFFPTILEMAGITDYETVQAIDGISMVPLLNGSGDTSKGRALFWNCPNMWGNTGPGIGPTCTVREGDWKLIYYYDTGKKELFNITEDIGEKNNLAETCPEKTKKLSKKLGRYLRNIGAQRPTVKETGKPAPWPDQIRQYQLYFLQNLHNGEMLFFYGRRGVVCFGIEFLHGHE</sequence>
<evidence type="ECO:0000256" key="5">
    <source>
        <dbReference type="ARBA" id="ARBA00022801"/>
    </source>
</evidence>
<comment type="cofactor">
    <cofactor evidence="1">
        <name>Ca(2+)</name>
        <dbReference type="ChEBI" id="CHEBI:29108"/>
    </cofactor>
</comment>
<evidence type="ECO:0000256" key="2">
    <source>
        <dbReference type="ARBA" id="ARBA00008779"/>
    </source>
</evidence>
<dbReference type="PANTHER" id="PTHR42693:SF42">
    <property type="entry name" value="ARYLSULFATASE G"/>
    <property type="match status" value="1"/>
</dbReference>
<evidence type="ECO:0000256" key="7">
    <source>
        <dbReference type="PIRSR" id="PIRSR600917-52"/>
    </source>
</evidence>
<dbReference type="GO" id="GO:0046872">
    <property type="term" value="F:metal ion binding"/>
    <property type="evidence" value="ECO:0007669"/>
    <property type="project" value="UniProtKB-KW"/>
</dbReference>
<keyword evidence="3" id="KW-0479">Metal-binding</keyword>
<protein>
    <submittedName>
        <fullName evidence="9">Sulfatase</fullName>
    </submittedName>
</protein>
<dbReference type="CDD" id="cd16144">
    <property type="entry name" value="ARS_like"/>
    <property type="match status" value="1"/>
</dbReference>
<evidence type="ECO:0000313" key="9">
    <source>
        <dbReference type="EMBL" id="MBO8437306.1"/>
    </source>
</evidence>
<reference evidence="9" key="1">
    <citation type="submission" date="2020-10" db="EMBL/GenBank/DDBJ databases">
        <authorList>
            <person name="Gilroy R."/>
        </authorList>
    </citation>
    <scope>NUCLEOTIDE SEQUENCE</scope>
    <source>
        <strain evidence="9">G3-4614</strain>
    </source>
</reference>
<evidence type="ECO:0000256" key="3">
    <source>
        <dbReference type="ARBA" id="ARBA00022723"/>
    </source>
</evidence>